<dbReference type="SUPFAM" id="SSF53098">
    <property type="entry name" value="Ribonuclease H-like"/>
    <property type="match status" value="1"/>
</dbReference>
<gene>
    <name evidence="2" type="ORF">A21D_01549</name>
</gene>
<dbReference type="Pfam" id="PF13333">
    <property type="entry name" value="rve_2"/>
    <property type="match status" value="1"/>
</dbReference>
<dbReference type="InterPro" id="IPR050900">
    <property type="entry name" value="Transposase_IS3/IS150/IS904"/>
</dbReference>
<dbReference type="KEGG" id="vpn:A21D_01549"/>
<dbReference type="AlphaFoldDB" id="A0A2K9J661"/>
<reference evidence="3" key="1">
    <citation type="submission" date="2016-11" db="EMBL/GenBank/DDBJ databases">
        <title>Complete genome sequence of Virgibacillus pantothenticus 21D, a halophilic bacterium isolated from the deep hypersaline anoxic basin Discovery in the Mediterranean Sea.</title>
        <authorList>
            <person name="Zeaiter Z."/>
            <person name="Booth J.M."/>
            <person name="Prosdocimi E.M."/>
            <person name="Mapelli F."/>
            <person name="Fusi M."/>
            <person name="Daffonchio D."/>
            <person name="Borin S."/>
            <person name="Crotti E."/>
        </authorList>
    </citation>
    <scope>NUCLEOTIDE SEQUENCE [LARGE SCALE GENOMIC DNA]</scope>
    <source>
        <strain evidence="3">21D</strain>
    </source>
</reference>
<dbReference type="InterPro" id="IPR036397">
    <property type="entry name" value="RNaseH_sf"/>
</dbReference>
<dbReference type="Proteomes" id="UP000234237">
    <property type="component" value="Chromosome"/>
</dbReference>
<dbReference type="PROSITE" id="PS50994">
    <property type="entry name" value="INTEGRASE"/>
    <property type="match status" value="1"/>
</dbReference>
<accession>A0A2K9J661</accession>
<dbReference type="GO" id="GO:0003676">
    <property type="term" value="F:nucleic acid binding"/>
    <property type="evidence" value="ECO:0007669"/>
    <property type="project" value="InterPro"/>
</dbReference>
<protein>
    <submittedName>
        <fullName evidence="2">Integrase core domain protein</fullName>
    </submittedName>
</protein>
<name>A0A2K9J661_9BACI</name>
<dbReference type="InterPro" id="IPR001584">
    <property type="entry name" value="Integrase_cat-core"/>
</dbReference>
<evidence type="ECO:0000313" key="3">
    <source>
        <dbReference type="Proteomes" id="UP000234237"/>
    </source>
</evidence>
<evidence type="ECO:0000259" key="1">
    <source>
        <dbReference type="PROSITE" id="PS50994"/>
    </source>
</evidence>
<proteinExistence type="predicted"/>
<sequence length="159" mass="18183">MLASDLTYVDVAGKWNYVCLFVDLFNREIIGYSAGANKDHRLVMKALASIPANLQEIAIFHTDRGKEFDNQVVDEALAAFQIERSLSSKGCSYDNAVAESTFKSFKTEFVNGRGFKHLQQLQLELADYVHWFNHCRIHENLNYITPIQFKENTLKKLSS</sequence>
<dbReference type="Gene3D" id="3.30.420.10">
    <property type="entry name" value="Ribonuclease H-like superfamily/Ribonuclease H"/>
    <property type="match status" value="1"/>
</dbReference>
<dbReference type="EMBL" id="CP018622">
    <property type="protein sequence ID" value="AUJ24630.1"/>
    <property type="molecule type" value="Genomic_DNA"/>
</dbReference>
<organism evidence="2 3">
    <name type="scientific">Virgibacillus dokdonensis</name>
    <dbReference type="NCBI Taxonomy" id="302167"/>
    <lineage>
        <taxon>Bacteria</taxon>
        <taxon>Bacillati</taxon>
        <taxon>Bacillota</taxon>
        <taxon>Bacilli</taxon>
        <taxon>Bacillales</taxon>
        <taxon>Bacillaceae</taxon>
        <taxon>Virgibacillus</taxon>
    </lineage>
</organism>
<dbReference type="InterPro" id="IPR012337">
    <property type="entry name" value="RNaseH-like_sf"/>
</dbReference>
<evidence type="ECO:0000313" key="2">
    <source>
        <dbReference type="EMBL" id="AUJ24630.1"/>
    </source>
</evidence>
<dbReference type="PANTHER" id="PTHR46889:SF4">
    <property type="entry name" value="TRANSPOSASE INSO FOR INSERTION SEQUENCE ELEMENT IS911B-RELATED"/>
    <property type="match status" value="1"/>
</dbReference>
<dbReference type="GO" id="GO:0015074">
    <property type="term" value="P:DNA integration"/>
    <property type="evidence" value="ECO:0007669"/>
    <property type="project" value="InterPro"/>
</dbReference>
<feature type="domain" description="Integrase catalytic" evidence="1">
    <location>
        <begin position="1"/>
        <end position="154"/>
    </location>
</feature>
<dbReference type="PANTHER" id="PTHR46889">
    <property type="entry name" value="TRANSPOSASE INSF FOR INSERTION SEQUENCE IS3B-RELATED"/>
    <property type="match status" value="1"/>
</dbReference>
<dbReference type="Pfam" id="PF00665">
    <property type="entry name" value="rve"/>
    <property type="match status" value="1"/>
</dbReference>